<name>A0A243V2I5_ECOLX</name>
<evidence type="ECO:0000313" key="1">
    <source>
        <dbReference type="EMBL" id="AUY05229.1"/>
    </source>
</evidence>
<proteinExistence type="predicted"/>
<gene>
    <name evidence="1" type="ORF">C3F40_27890</name>
</gene>
<dbReference type="AlphaFoldDB" id="A0A243V2I5"/>
<organism evidence="1 2">
    <name type="scientific">Escherichia coli</name>
    <dbReference type="NCBI Taxonomy" id="562"/>
    <lineage>
        <taxon>Bacteria</taxon>
        <taxon>Pseudomonadati</taxon>
        <taxon>Pseudomonadota</taxon>
        <taxon>Gammaproteobacteria</taxon>
        <taxon>Enterobacterales</taxon>
        <taxon>Enterobacteriaceae</taxon>
        <taxon>Escherichia</taxon>
    </lineage>
</organism>
<dbReference type="EMBL" id="CP026399">
    <property type="protein sequence ID" value="AUY05229.1"/>
    <property type="molecule type" value="Genomic_DNA"/>
</dbReference>
<accession>A0A243V2I5</accession>
<protein>
    <submittedName>
        <fullName evidence="1">Uncharacterized protein</fullName>
    </submittedName>
</protein>
<dbReference type="RefSeq" id="WP_000470488.1">
    <property type="nucleotide sequence ID" value="NZ_CP053079.1"/>
</dbReference>
<reference evidence="1 2" key="1">
    <citation type="journal article" date="2018" name="MBio">
        <title>Genomic Analysis of Hospital Plumbing Reveals Diverse Reservoir of Bacterial Plasmids Conferring Carbapenem Resistance.</title>
        <authorList>
            <consortium name="NISC Comparative Sequencing Program"/>
            <person name="Weingarten R.A."/>
            <person name="Johnson R.C."/>
            <person name="Conlan S."/>
            <person name="Ramsburg A.M."/>
            <person name="Dekker J.P."/>
            <person name="Lau A.F."/>
            <person name="Khil P."/>
            <person name="Odom R.T."/>
            <person name="Deming C."/>
            <person name="Park M."/>
            <person name="Thomas P.J."/>
            <person name="Henderson D.K."/>
            <person name="Palmore T.N."/>
            <person name="Segre J.A."/>
            <person name="Frank K.M."/>
        </authorList>
    </citation>
    <scope>NUCLEOTIDE SEQUENCE [LARGE SCALE GENOMIC DNA]</scope>
    <source>
        <strain evidence="1 2">ECONIH4</strain>
    </source>
</reference>
<evidence type="ECO:0000313" key="2">
    <source>
        <dbReference type="Proteomes" id="UP000239554"/>
    </source>
</evidence>
<dbReference type="Proteomes" id="UP000239554">
    <property type="component" value="Chromosome"/>
</dbReference>
<sequence length="98" mass="11161">MFIPGIVVAVVIICFIWAKLSPVSSKHTAELMKKKHLIHEAETIIKKFKGMSYDDMSSDQIAMYKCAIERLDYLNGLKPKHTPVESKLPQWPSNPNSF</sequence>